<dbReference type="Proteomes" id="UP000004416">
    <property type="component" value="Unassembled WGS sequence"/>
</dbReference>
<dbReference type="EMBL" id="AFZX01000010">
    <property type="protein sequence ID" value="EHL08959.1"/>
    <property type="molecule type" value="Genomic_DNA"/>
</dbReference>
<name>G9XHF7_DESHA</name>
<reference evidence="1 2" key="1">
    <citation type="submission" date="2011-08" db="EMBL/GenBank/DDBJ databases">
        <authorList>
            <person name="Weinstock G."/>
            <person name="Sodergren E."/>
            <person name="Clifton S."/>
            <person name="Fulton L."/>
            <person name="Fulton B."/>
            <person name="Courtney L."/>
            <person name="Fronick C."/>
            <person name="Harrison M."/>
            <person name="Strong C."/>
            <person name="Farmer C."/>
            <person name="Delahaunty K."/>
            <person name="Markovic C."/>
            <person name="Hall O."/>
            <person name="Minx P."/>
            <person name="Tomlinson C."/>
            <person name="Mitreva M."/>
            <person name="Hou S."/>
            <person name="Chen J."/>
            <person name="Wollam A."/>
            <person name="Pepin K.H."/>
            <person name="Johnson M."/>
            <person name="Bhonagiri V."/>
            <person name="Zhang X."/>
            <person name="Suruliraj S."/>
            <person name="Warren W."/>
            <person name="Chinwalla A."/>
            <person name="Mardis E.R."/>
            <person name="Wilson R.K."/>
        </authorList>
    </citation>
    <scope>NUCLEOTIDE SEQUENCE [LARGE SCALE GENOMIC DNA]</scope>
    <source>
        <strain evidence="1 2">DP7</strain>
    </source>
</reference>
<protein>
    <submittedName>
        <fullName evidence="1">Uncharacterized protein</fullName>
    </submittedName>
</protein>
<evidence type="ECO:0000313" key="1">
    <source>
        <dbReference type="EMBL" id="EHL08959.1"/>
    </source>
</evidence>
<gene>
    <name evidence="1" type="ORF">HMPREF0322_00382</name>
</gene>
<sequence>MKRGWMKMLKSEIIRRAAELAHKNDPYLTTRECIEEYYEQFEDGSYELWLRGWLGLMIEDGHKEAVEIMKDLIRYRLQTKYKLPA</sequence>
<accession>G9XHF7</accession>
<comment type="caution">
    <text evidence="1">The sequence shown here is derived from an EMBL/GenBank/DDBJ whole genome shotgun (WGS) entry which is preliminary data.</text>
</comment>
<organism evidence="1 2">
    <name type="scientific">Desulfitobacterium hafniense DP7</name>
    <dbReference type="NCBI Taxonomy" id="537010"/>
    <lineage>
        <taxon>Bacteria</taxon>
        <taxon>Bacillati</taxon>
        <taxon>Bacillota</taxon>
        <taxon>Clostridia</taxon>
        <taxon>Eubacteriales</taxon>
        <taxon>Desulfitobacteriaceae</taxon>
        <taxon>Desulfitobacterium</taxon>
    </lineage>
</organism>
<proteinExistence type="predicted"/>
<dbReference type="PATRIC" id="fig|537010.4.peg.358"/>
<dbReference type="AlphaFoldDB" id="G9XHF7"/>
<evidence type="ECO:0000313" key="2">
    <source>
        <dbReference type="Proteomes" id="UP000004416"/>
    </source>
</evidence>
<dbReference type="HOGENOM" id="CLU_2537071_0_0_9"/>